<feature type="coiled-coil region" evidence="1">
    <location>
        <begin position="867"/>
        <end position="976"/>
    </location>
</feature>
<dbReference type="EMBL" id="LT554300">
    <property type="protein sequence ID" value="SAM03795.1"/>
    <property type="molecule type" value="Genomic_DNA"/>
</dbReference>
<keyword evidence="1" id="KW-0175">Coiled coil</keyword>
<evidence type="ECO:0000259" key="3">
    <source>
        <dbReference type="Pfam" id="PF25078"/>
    </source>
</evidence>
<organism evidence="4">
    <name type="scientific">Absidia glauca</name>
    <name type="common">Pin mould</name>
    <dbReference type="NCBI Taxonomy" id="4829"/>
    <lineage>
        <taxon>Eukaryota</taxon>
        <taxon>Fungi</taxon>
        <taxon>Fungi incertae sedis</taxon>
        <taxon>Mucoromycota</taxon>
        <taxon>Mucoromycotina</taxon>
        <taxon>Mucoromycetes</taxon>
        <taxon>Mucorales</taxon>
        <taxon>Cunninghamellaceae</taxon>
        <taxon>Absidia</taxon>
    </lineage>
</organism>
<dbReference type="STRING" id="4829.A0A163JWE9"/>
<dbReference type="InterPro" id="IPR056703">
    <property type="entry name" value="DUF7801"/>
</dbReference>
<dbReference type="Pfam" id="PF25078">
    <property type="entry name" value="DUF7801"/>
    <property type="match status" value="1"/>
</dbReference>
<reference evidence="4" key="1">
    <citation type="submission" date="2016-04" db="EMBL/GenBank/DDBJ databases">
        <authorList>
            <person name="Evans L.H."/>
            <person name="Alamgir A."/>
            <person name="Owens N."/>
            <person name="Weber N.D."/>
            <person name="Virtaneva K."/>
            <person name="Barbian K."/>
            <person name="Babar A."/>
            <person name="Rosenke K."/>
        </authorList>
    </citation>
    <scope>NUCLEOTIDE SEQUENCE [LARGE SCALE GENOMIC DNA]</scope>
    <source>
        <strain evidence="4">CBS 101.48</strain>
    </source>
</reference>
<feature type="compositionally biased region" description="Polar residues" evidence="2">
    <location>
        <begin position="188"/>
        <end position="201"/>
    </location>
</feature>
<feature type="compositionally biased region" description="Polar residues" evidence="2">
    <location>
        <begin position="302"/>
        <end position="315"/>
    </location>
</feature>
<feature type="coiled-coil region" evidence="1">
    <location>
        <begin position="1021"/>
        <end position="1048"/>
    </location>
</feature>
<feature type="compositionally biased region" description="Polar residues" evidence="2">
    <location>
        <begin position="57"/>
        <end position="85"/>
    </location>
</feature>
<dbReference type="OrthoDB" id="5569911at2759"/>
<dbReference type="Proteomes" id="UP000078561">
    <property type="component" value="Unassembled WGS sequence"/>
</dbReference>
<protein>
    <recommendedName>
        <fullName evidence="3">DUF7801 domain-containing protein</fullName>
    </recommendedName>
</protein>
<name>A0A163JWE9_ABSGL</name>
<feature type="compositionally biased region" description="Polar residues" evidence="2">
    <location>
        <begin position="322"/>
        <end position="338"/>
    </location>
</feature>
<feature type="compositionally biased region" description="Low complexity" evidence="2">
    <location>
        <begin position="536"/>
        <end position="560"/>
    </location>
</feature>
<dbReference type="InParanoid" id="A0A163JWE9"/>
<dbReference type="AlphaFoldDB" id="A0A163JWE9"/>
<gene>
    <name evidence="4" type="primary">ABSGL_09649.1 scaffold 11583</name>
</gene>
<evidence type="ECO:0000256" key="2">
    <source>
        <dbReference type="SAM" id="MobiDB-lite"/>
    </source>
</evidence>
<evidence type="ECO:0000256" key="1">
    <source>
        <dbReference type="SAM" id="Coils"/>
    </source>
</evidence>
<proteinExistence type="predicted"/>
<feature type="coiled-coil region" evidence="1">
    <location>
        <begin position="592"/>
        <end position="710"/>
    </location>
</feature>
<evidence type="ECO:0000313" key="4">
    <source>
        <dbReference type="EMBL" id="SAM03795.1"/>
    </source>
</evidence>
<keyword evidence="5" id="KW-1185">Reference proteome</keyword>
<accession>A0A163JWE9</accession>
<feature type="coiled-coil region" evidence="1">
    <location>
        <begin position="737"/>
        <end position="841"/>
    </location>
</feature>
<feature type="compositionally biased region" description="Low complexity" evidence="2">
    <location>
        <begin position="86"/>
        <end position="129"/>
    </location>
</feature>
<feature type="region of interest" description="Disordered" evidence="2">
    <location>
        <begin position="531"/>
        <end position="560"/>
    </location>
</feature>
<dbReference type="OMA" id="TELGEWQ"/>
<feature type="region of interest" description="Disordered" evidence="2">
    <location>
        <begin position="259"/>
        <end position="338"/>
    </location>
</feature>
<evidence type="ECO:0000313" key="5">
    <source>
        <dbReference type="Proteomes" id="UP000078561"/>
    </source>
</evidence>
<feature type="region of interest" description="Disordered" evidence="2">
    <location>
        <begin position="1"/>
        <end position="247"/>
    </location>
</feature>
<feature type="compositionally biased region" description="Basic and acidic residues" evidence="2">
    <location>
        <begin position="140"/>
        <end position="156"/>
    </location>
</feature>
<feature type="compositionally biased region" description="Low complexity" evidence="2">
    <location>
        <begin position="25"/>
        <end position="41"/>
    </location>
</feature>
<feature type="compositionally biased region" description="Polar residues" evidence="2">
    <location>
        <begin position="159"/>
        <end position="170"/>
    </location>
</feature>
<sequence>MDKQSSSKPPKPTIGSKLQNNPFLANSQSSSQPNPANQKAAPVKKKTTAPAWLQKQEFASSKRASLQKMSQKVSSNPWKSGSKSNLPTASAKKPPSSLSKLPTPTTTSISNTTKSSSKPSVVKESPSPTQRQQETPTKPADQKPETTPSKDEKDPPRALSTSMEQQTTDTMPPAPPAPPAMMDEQVTPALSTSMEQRTTDTIPPAPPAMTDEQVTPAPPTMTDQQVTPAPLSGTDEPIMQTSAGADTVTQAALVTEKLSIDTSNVSHSHEQHSPSNERPDTADNHQSLDIESPPSSPAIPPQTTELVSSSVSLDNINKKDSSVSPLYQHQHQPQQNGAITSTNSLFDITLPWSQHTQEQQQQQHAIVTTDYDTFFQQLVVSHAISSSLFFPTVSFDQAQKLQKKYLKSNDHIDMIGTRLLMETKAQRMILSMHKLSTAPDLMEEKESDRLDQVDRLVEELIEWMHRDHARREQYLQHLAGTLAQQCTHLEQLNQDTSSCAMMKNETQWVLALRHDIIQLFEHHLPTVTLPPSPVMSPSHSLSTHSRTSSLSSSLSESTDRTSITVDHHSHQNRVFELKHLIQLLDRHLASQVATEKQLNETLAAQMSRLQEKWDLEVERNQALMDALEEQKHHHDNHHPDVDRLVLALEEEKQRTQLLETRLGNHRQEQEEDQDKMDALEADLQQEKQKVEAMRRANDELQHAVDDKDRQLQSQATQQRGWMEQYLDDGALTIDMALARLCKERDDARTELGEWQAKAQQAQQGLDRQEQTQTQHLEAQAEWQDKVHSLETQLGEWQSKAQEQEQAHARHLEAEGVWLVKVQTLETELGEWQAKAQHAQQTMEAERSAWQQQTLDFETQLQATTRTIEALRNDQSASAQQVEALEQQLLAHETHLADSQQQIKALQQQPTEDWRQKYLDLETQLETAQQQFTHRESGYLLQSASVEAELEQILKEYDRLTRHIVDFNAERKKYEAQISDMHQHQHRLDQQLADLKVQCLGDSQGTTMTLRKEFRQLMAQTKADHQQQLETEQQLRLVMEQERRDEKQEWERLRWDRVNVSVQTHFVV</sequence>
<feature type="compositionally biased region" description="Basic and acidic residues" evidence="2">
    <location>
        <begin position="267"/>
        <end position="288"/>
    </location>
</feature>
<feature type="domain" description="DUF7801" evidence="3">
    <location>
        <begin position="905"/>
        <end position="1000"/>
    </location>
</feature>